<reference evidence="2" key="1">
    <citation type="journal article" date="2020" name="Nature">
        <title>Giant virus diversity and host interactions through global metagenomics.</title>
        <authorList>
            <person name="Schulz F."/>
            <person name="Roux S."/>
            <person name="Paez-Espino D."/>
            <person name="Jungbluth S."/>
            <person name="Walsh D.A."/>
            <person name="Denef V.J."/>
            <person name="McMahon K.D."/>
            <person name="Konstantinidis K.T."/>
            <person name="Eloe-Fadrosh E.A."/>
            <person name="Kyrpides N.C."/>
            <person name="Woyke T."/>
        </authorList>
    </citation>
    <scope>NUCLEOTIDE SEQUENCE</scope>
    <source>
        <strain evidence="2">GVMAG-M-3300021964-36</strain>
    </source>
</reference>
<protein>
    <submittedName>
        <fullName evidence="2">Uncharacterized protein</fullName>
    </submittedName>
</protein>
<dbReference type="EMBL" id="MN739484">
    <property type="protein sequence ID" value="QHT07676.1"/>
    <property type="molecule type" value="Genomic_DNA"/>
</dbReference>
<evidence type="ECO:0000256" key="1">
    <source>
        <dbReference type="SAM" id="Coils"/>
    </source>
</evidence>
<organism evidence="2">
    <name type="scientific">viral metagenome</name>
    <dbReference type="NCBI Taxonomy" id="1070528"/>
    <lineage>
        <taxon>unclassified sequences</taxon>
        <taxon>metagenomes</taxon>
        <taxon>organismal metagenomes</taxon>
    </lineage>
</organism>
<proteinExistence type="predicted"/>
<keyword evidence="1" id="KW-0175">Coiled coil</keyword>
<evidence type="ECO:0000313" key="2">
    <source>
        <dbReference type="EMBL" id="QHT07676.1"/>
    </source>
</evidence>
<name>A0A6C0CS55_9ZZZZ</name>
<accession>A0A6C0CS55</accession>
<feature type="coiled-coil region" evidence="1">
    <location>
        <begin position="65"/>
        <end position="92"/>
    </location>
</feature>
<dbReference type="AlphaFoldDB" id="A0A6C0CS55"/>
<sequence length="314" mass="37153">MYVINKDAMVATVGSYPHLYEEYLRIYDLYLNNQHLFDNPPFTNDKEKLQVQFRETKFELKKPVYSFRLNELEKLENTKHELMREYDFEKKKIIYGAKNDLAEIKRLTQHIHDNHKAMIELETISQRKKDKLESEWNHFNDSHTKSLNTKKELFDSVHNTTDDVIQKTKINQYLNMTLEDNASQREGILRKMIAIDDYTLSKPMIMSADINQSPDVKPKEKSTPKSKLEKKIKEKLKKSTPKTEAEVKKEWKENVMKGIFGSLSDCKSTKHSKPYYLNKAQIYALIEKDAELKKKVGKMYKKLSRDELCDKLML</sequence>